<gene>
    <name evidence="1" type="ORF">ASAP_2886</name>
</gene>
<sequence length="37" mass="4163">MEAQLTRPSIKAEQKRNSAILFPLVQYFTKIPDSIAG</sequence>
<evidence type="ECO:0000313" key="1">
    <source>
        <dbReference type="EMBL" id="CDG40931.1"/>
    </source>
</evidence>
<comment type="caution">
    <text evidence="1">The sequence shown here is derived from an EMBL/GenBank/DDBJ whole genome shotgun (WGS) entry which is preliminary data.</text>
</comment>
<dbReference type="EMBL" id="CBLX010000024">
    <property type="protein sequence ID" value="CDG40931.1"/>
    <property type="molecule type" value="Genomic_DNA"/>
</dbReference>
<dbReference type="AlphaFoldDB" id="A0A060QLP1"/>
<accession>A0A060QLP1</accession>
<evidence type="ECO:0000313" key="2">
    <source>
        <dbReference type="Proteomes" id="UP000027583"/>
    </source>
</evidence>
<organism evidence="1 2">
    <name type="scientific">Asaia bogorensis</name>
    <dbReference type="NCBI Taxonomy" id="91915"/>
    <lineage>
        <taxon>Bacteria</taxon>
        <taxon>Pseudomonadati</taxon>
        <taxon>Pseudomonadota</taxon>
        <taxon>Alphaproteobacteria</taxon>
        <taxon>Acetobacterales</taxon>
        <taxon>Acetobacteraceae</taxon>
        <taxon>Asaia</taxon>
    </lineage>
</organism>
<dbReference type="Proteomes" id="UP000027583">
    <property type="component" value="Unassembled WGS sequence"/>
</dbReference>
<proteinExistence type="predicted"/>
<protein>
    <submittedName>
        <fullName evidence="1">Uncharacterized protein</fullName>
    </submittedName>
</protein>
<reference evidence="1 2" key="1">
    <citation type="journal article" date="2014" name="Genome Biol. Evol.">
        <title>Acetic acid bacteria genomes reveal functional traits for adaptation to life in insect guts.</title>
        <authorList>
            <person name="Chouaia B."/>
            <person name="Gaiarsa S."/>
            <person name="Crotti E."/>
            <person name="Comandatore F."/>
            <person name="Degli Esposti M."/>
            <person name="Ricci I."/>
            <person name="Alma A."/>
            <person name="Favia G."/>
            <person name="Bandi C."/>
            <person name="Daffonchio D."/>
        </authorList>
    </citation>
    <scope>NUCLEOTIDE SEQUENCE [LARGE SCALE GENOMIC DNA]</scope>
    <source>
        <strain evidence="1 2">SF2.1</strain>
    </source>
</reference>
<name>A0A060QLP1_9PROT</name>
<reference evidence="1 2" key="2">
    <citation type="journal article" date="2014" name="PLoS ONE">
        <title>Evolution of mitochondria reconstructed from the energy metabolism of living bacteria.</title>
        <authorList>
            <person name="Degli Esposti M."/>
            <person name="Chouaia B."/>
            <person name="Comandatore F."/>
            <person name="Crotti E."/>
            <person name="Sassera D."/>
            <person name="Lievens P.M."/>
            <person name="Daffonchio D."/>
            <person name="Bandi C."/>
        </authorList>
    </citation>
    <scope>NUCLEOTIDE SEQUENCE [LARGE SCALE GENOMIC DNA]</scope>
    <source>
        <strain evidence="1 2">SF2.1</strain>
    </source>
</reference>